<keyword evidence="3" id="KW-0547">Nucleotide-binding</keyword>
<dbReference type="PATRIC" id="fig|33036.3.peg.1043"/>
<dbReference type="Pfam" id="PF01909">
    <property type="entry name" value="NTP_transf_2"/>
    <property type="match status" value="1"/>
</dbReference>
<dbReference type="InterPro" id="IPR002934">
    <property type="entry name" value="Polymerase_NTP_transf_dom"/>
</dbReference>
<reference evidence="8" key="1">
    <citation type="submission" date="2016-01" db="EMBL/GenBank/DDBJ databases">
        <authorList>
            <person name="Mitreva M."/>
            <person name="Pepin K.H."/>
            <person name="Mihindukulasuriya K.A."/>
            <person name="Fulton R."/>
            <person name="Fronick C."/>
            <person name="O'Laughlin M."/>
            <person name="Miner T."/>
            <person name="Herter B."/>
            <person name="Rosa B.A."/>
            <person name="Cordes M."/>
            <person name="Tomlinson C."/>
            <person name="Wollam A."/>
            <person name="Palsikar V.B."/>
            <person name="Mardis E.R."/>
            <person name="Wilson R.K."/>
        </authorList>
    </citation>
    <scope>NUCLEOTIDE SEQUENCE [LARGE SCALE GENOMIC DNA]</scope>
    <source>
        <strain evidence="8">MJR8151</strain>
    </source>
</reference>
<accession>A0A133KEK9</accession>
<name>A0A133KEK9_9FIRM</name>
<gene>
    <name evidence="7" type="ORF">HMPREF3200_01052</name>
</gene>
<evidence type="ECO:0000256" key="1">
    <source>
        <dbReference type="ARBA" id="ARBA00022679"/>
    </source>
</evidence>
<dbReference type="EMBL" id="LRPM01000039">
    <property type="protein sequence ID" value="KWZ78003.1"/>
    <property type="molecule type" value="Genomic_DNA"/>
</dbReference>
<keyword evidence="8" id="KW-1185">Reference proteome</keyword>
<keyword evidence="4" id="KW-0051">Antiviral defense</keyword>
<dbReference type="Proteomes" id="UP000070383">
    <property type="component" value="Unassembled WGS sequence"/>
</dbReference>
<dbReference type="GO" id="GO:0051607">
    <property type="term" value="P:defense response to virus"/>
    <property type="evidence" value="ECO:0007669"/>
    <property type="project" value="UniProtKB-KW"/>
</dbReference>
<dbReference type="InterPro" id="IPR043519">
    <property type="entry name" value="NT_sf"/>
</dbReference>
<evidence type="ECO:0000259" key="5">
    <source>
        <dbReference type="Pfam" id="PF01909"/>
    </source>
</evidence>
<organism evidence="7 8">
    <name type="scientific">Anaerococcus tetradius</name>
    <dbReference type="NCBI Taxonomy" id="33036"/>
    <lineage>
        <taxon>Bacteria</taxon>
        <taxon>Bacillati</taxon>
        <taxon>Bacillota</taxon>
        <taxon>Tissierellia</taxon>
        <taxon>Tissierellales</taxon>
        <taxon>Peptoniphilaceae</taxon>
        <taxon>Anaerococcus</taxon>
    </lineage>
</organism>
<keyword evidence="2" id="KW-0548">Nucleotidyltransferase</keyword>
<dbReference type="GO" id="GO:0016779">
    <property type="term" value="F:nucleotidyltransferase activity"/>
    <property type="evidence" value="ECO:0007669"/>
    <property type="project" value="InterPro"/>
</dbReference>
<comment type="caution">
    <text evidence="7">The sequence shown here is derived from an EMBL/GenBank/DDBJ whole genome shotgun (WGS) entry which is preliminary data.</text>
</comment>
<dbReference type="Pfam" id="PF26305">
    <property type="entry name" value="CD_NTase_C"/>
    <property type="match status" value="1"/>
</dbReference>
<dbReference type="AlphaFoldDB" id="A0A133KEK9"/>
<keyword evidence="1" id="KW-0808">Transferase</keyword>
<dbReference type="STRING" id="33036.HMPREF3200_01052"/>
<evidence type="ECO:0000256" key="2">
    <source>
        <dbReference type="ARBA" id="ARBA00022695"/>
    </source>
</evidence>
<evidence type="ECO:0000313" key="7">
    <source>
        <dbReference type="EMBL" id="KWZ78003.1"/>
    </source>
</evidence>
<dbReference type="CDD" id="cd05400">
    <property type="entry name" value="NT_2-5OAS_ClassI-CCAase"/>
    <property type="match status" value="1"/>
</dbReference>
<dbReference type="OrthoDB" id="8264173at2"/>
<protein>
    <submittedName>
        <fullName evidence="7">Uncharacterized protein</fullName>
    </submittedName>
</protein>
<evidence type="ECO:0000256" key="3">
    <source>
        <dbReference type="ARBA" id="ARBA00022741"/>
    </source>
</evidence>
<dbReference type="RefSeq" id="WP_060929426.1">
    <property type="nucleotide sequence ID" value="NZ_KQ955279.1"/>
</dbReference>
<feature type="domain" description="cGAS/DncV-like nucleotidyltransferase C-terminal helical" evidence="6">
    <location>
        <begin position="201"/>
        <end position="314"/>
    </location>
</feature>
<evidence type="ECO:0000313" key="8">
    <source>
        <dbReference type="Proteomes" id="UP000070383"/>
    </source>
</evidence>
<evidence type="ECO:0000259" key="6">
    <source>
        <dbReference type="Pfam" id="PF26305"/>
    </source>
</evidence>
<evidence type="ECO:0000256" key="4">
    <source>
        <dbReference type="ARBA" id="ARBA00023118"/>
    </source>
</evidence>
<sequence>MIFTEEQLRKYAKPLSETEENQCKNAIRMVVDALKTIGFNERTSIQKMYSETPSFEVMMKSNDDYEVKIFLQGSYANNTNVRQHSDVDIAVVQIDQFRPKYRVGVSKTNYGFISAISKSKTFKDIVQSALENKFGDDVERKNKSIKIHGNSYRKDADSVPALRYRDYSYDYRFDPENYIGGILIKADDGTEVINYPEQHIKNGIDKNKRTNLYFKKMVRIAKEMRYQMQDEGYEFAQKASSFGIECLLYNVPDEIFTKYDCYKYIFDDIVEFLYDNKHNINNFIEVNGIKKLCYDSADREKVYKGFIDELKGFYSYEI</sequence>
<proteinExistence type="predicted"/>
<dbReference type="SUPFAM" id="SSF81301">
    <property type="entry name" value="Nucleotidyltransferase"/>
    <property type="match status" value="1"/>
</dbReference>
<dbReference type="Gene3D" id="3.30.460.10">
    <property type="entry name" value="Beta Polymerase, domain 2"/>
    <property type="match status" value="1"/>
</dbReference>
<dbReference type="InterPro" id="IPR006116">
    <property type="entry name" value="NT_2-5OAS_ClassI-CCAase"/>
</dbReference>
<feature type="domain" description="Polymerase nucleotidyl transferase" evidence="5">
    <location>
        <begin position="62"/>
        <end position="92"/>
    </location>
</feature>
<dbReference type="InterPro" id="IPR058909">
    <property type="entry name" value="CD_NTase_C"/>
</dbReference>